<keyword evidence="2" id="KW-0812">Transmembrane</keyword>
<evidence type="ECO:0000256" key="1">
    <source>
        <dbReference type="SAM" id="Coils"/>
    </source>
</evidence>
<dbReference type="EMBL" id="PDKN01000002">
    <property type="protein sequence ID" value="RXJ59989.1"/>
    <property type="molecule type" value="Genomic_DNA"/>
</dbReference>
<keyword evidence="2" id="KW-0472">Membrane</keyword>
<evidence type="ECO:0000256" key="2">
    <source>
        <dbReference type="SAM" id="Phobius"/>
    </source>
</evidence>
<protein>
    <recommendedName>
        <fullName evidence="3">Double Cache domain-containing protein</fullName>
    </recommendedName>
</protein>
<proteinExistence type="predicted"/>
<dbReference type="PROSITE" id="PS51257">
    <property type="entry name" value="PROKAR_LIPOPROTEIN"/>
    <property type="match status" value="1"/>
</dbReference>
<name>A0A4Q0XV16_9BACT</name>
<dbReference type="AlphaFoldDB" id="A0A4Q0XV16"/>
<dbReference type="OrthoDB" id="5338538at2"/>
<keyword evidence="5" id="KW-1185">Reference proteome</keyword>
<dbReference type="InterPro" id="IPR029150">
    <property type="entry name" value="dCache_3"/>
</dbReference>
<dbReference type="InterPro" id="IPR029151">
    <property type="entry name" value="Sensor-like_sf"/>
</dbReference>
<organism evidence="4 5">
    <name type="scientific">Candidatus Marinarcus aquaticus</name>
    <dbReference type="NCBI Taxonomy" id="2044504"/>
    <lineage>
        <taxon>Bacteria</taxon>
        <taxon>Pseudomonadati</taxon>
        <taxon>Campylobacterota</taxon>
        <taxon>Epsilonproteobacteria</taxon>
        <taxon>Campylobacterales</taxon>
        <taxon>Arcobacteraceae</taxon>
        <taxon>Candidatus Marinarcus</taxon>
    </lineage>
</organism>
<dbReference type="Pfam" id="PF14827">
    <property type="entry name" value="dCache_3"/>
    <property type="match status" value="1"/>
</dbReference>
<feature type="transmembrane region" description="Helical" evidence="2">
    <location>
        <begin position="12"/>
        <end position="30"/>
    </location>
</feature>
<evidence type="ECO:0000259" key="3">
    <source>
        <dbReference type="Pfam" id="PF14827"/>
    </source>
</evidence>
<dbReference type="SUPFAM" id="SSF103190">
    <property type="entry name" value="Sensory domain-like"/>
    <property type="match status" value="1"/>
</dbReference>
<keyword evidence="1" id="KW-0175">Coiled coil</keyword>
<comment type="caution">
    <text evidence="4">The sequence shown here is derived from an EMBL/GenBank/DDBJ whole genome shotgun (WGS) entry which is preliminary data.</text>
</comment>
<keyword evidence="2" id="KW-1133">Transmembrane helix</keyword>
<evidence type="ECO:0000313" key="5">
    <source>
        <dbReference type="Proteomes" id="UP000290657"/>
    </source>
</evidence>
<sequence length="297" mass="34647">MNFWRSKTNRYLSIIVILASILIGCVFYVLTQINNNTSQINQLENALNTTRNLFEEQKRYALSLSLLLAEDKEIIESFKEQNRDESFSIVNKKIQTLKMLQNSHFEVQIHNRNLTTYLRNWDISIKDVLLRDFRQGLVKVKKDKKPLVSIELGKRLNIKAISPIMEDNDMIGSLETIIDFEYLSSQLKQKGYTLFVLLDKKHLNIATELKQQPIYQEYVVVNDVSPVALEHLNLTHLKDYGYVSTPHYSFSYFAYYDLSHHKLGYILTGINNEDHVQLNSNYNNTAPYISKSKVNIE</sequence>
<accession>A0A4Q0XV16</accession>
<dbReference type="RefSeq" id="WP_128995231.1">
    <property type="nucleotide sequence ID" value="NZ_PDKN01000002.1"/>
</dbReference>
<feature type="domain" description="Double Cache" evidence="3">
    <location>
        <begin position="41"/>
        <end position="211"/>
    </location>
</feature>
<gene>
    <name evidence="4" type="ORF">CRV04_02945</name>
</gene>
<feature type="coiled-coil region" evidence="1">
    <location>
        <begin position="33"/>
        <end position="60"/>
    </location>
</feature>
<evidence type="ECO:0000313" key="4">
    <source>
        <dbReference type="EMBL" id="RXJ59989.1"/>
    </source>
</evidence>
<dbReference type="Proteomes" id="UP000290657">
    <property type="component" value="Unassembled WGS sequence"/>
</dbReference>
<reference evidence="4 5" key="1">
    <citation type="submission" date="2017-10" db="EMBL/GenBank/DDBJ databases">
        <title>Genomics of the genus Arcobacter.</title>
        <authorList>
            <person name="Perez-Cataluna A."/>
            <person name="Figueras M.J."/>
        </authorList>
    </citation>
    <scope>NUCLEOTIDE SEQUENCE [LARGE SCALE GENOMIC DNA]</scope>
    <source>
        <strain evidence="4 5">CECT 8987</strain>
    </source>
</reference>